<proteinExistence type="predicted"/>
<dbReference type="RefSeq" id="XP_018332190.1">
    <property type="nucleotide sequence ID" value="XM_018476688.2"/>
</dbReference>
<feature type="region of interest" description="Disordered" evidence="1">
    <location>
        <begin position="496"/>
        <end position="524"/>
    </location>
</feature>
<dbReference type="GO" id="GO:0008017">
    <property type="term" value="F:microtubule binding"/>
    <property type="evidence" value="ECO:0007669"/>
    <property type="project" value="TreeGrafter"/>
</dbReference>
<feature type="compositionally biased region" description="Polar residues" evidence="1">
    <location>
        <begin position="195"/>
        <end position="205"/>
    </location>
</feature>
<dbReference type="InterPro" id="IPR040467">
    <property type="entry name" value="CCDC66_dom"/>
</dbReference>
<dbReference type="Proteomes" id="UP000192223">
    <property type="component" value="Unplaced"/>
</dbReference>
<evidence type="ECO:0000313" key="3">
    <source>
        <dbReference type="Proteomes" id="UP000192223"/>
    </source>
</evidence>
<feature type="compositionally biased region" description="Basic and acidic residues" evidence="1">
    <location>
        <begin position="239"/>
        <end position="297"/>
    </location>
</feature>
<evidence type="ECO:0000313" key="5">
    <source>
        <dbReference type="RefSeq" id="XP_018332190.1"/>
    </source>
</evidence>
<feature type="region of interest" description="Disordered" evidence="1">
    <location>
        <begin position="238"/>
        <end position="299"/>
    </location>
</feature>
<feature type="region of interest" description="Disordered" evidence="1">
    <location>
        <begin position="61"/>
        <end position="140"/>
    </location>
</feature>
<feature type="domain" description="CCDC66" evidence="2">
    <location>
        <begin position="195"/>
        <end position="319"/>
    </location>
</feature>
<dbReference type="Pfam" id="PF15236">
    <property type="entry name" value="CCDC66"/>
    <property type="match status" value="1"/>
</dbReference>
<feature type="compositionally biased region" description="Polar residues" evidence="1">
    <location>
        <begin position="111"/>
        <end position="120"/>
    </location>
</feature>
<dbReference type="PANTHER" id="PTHR22736:SF2">
    <property type="entry name" value="COILED-COIL DOMAIN-CONTAINING PROTEIN 66"/>
    <property type="match status" value="1"/>
</dbReference>
<feature type="compositionally biased region" description="Basic and acidic residues" evidence="1">
    <location>
        <begin position="183"/>
        <end position="194"/>
    </location>
</feature>
<evidence type="ECO:0000259" key="2">
    <source>
        <dbReference type="Pfam" id="PF15236"/>
    </source>
</evidence>
<dbReference type="OrthoDB" id="10042846at2759"/>
<dbReference type="STRING" id="224129.A0A1W4XII8"/>
<dbReference type="GeneID" id="108741775"/>
<reference evidence="4 5" key="1">
    <citation type="submission" date="2025-04" db="UniProtKB">
        <authorList>
            <consortium name="RefSeq"/>
        </authorList>
    </citation>
    <scope>IDENTIFICATION</scope>
    <source>
        <tissue evidence="4 5">Entire body</tissue>
    </source>
</reference>
<name>A0A1W4XII8_AGRPL</name>
<feature type="compositionally biased region" description="Polar residues" evidence="1">
    <location>
        <begin position="61"/>
        <end position="73"/>
    </location>
</feature>
<feature type="region of interest" description="Disordered" evidence="1">
    <location>
        <begin position="171"/>
        <end position="215"/>
    </location>
</feature>
<feature type="region of interest" description="Disordered" evidence="1">
    <location>
        <begin position="327"/>
        <end position="346"/>
    </location>
</feature>
<feature type="region of interest" description="Disordered" evidence="1">
    <location>
        <begin position="541"/>
        <end position="578"/>
    </location>
</feature>
<organism evidence="3 5">
    <name type="scientific">Agrilus planipennis</name>
    <name type="common">Emerald ash borer</name>
    <name type="synonym">Agrilus marcopoli</name>
    <dbReference type="NCBI Taxonomy" id="224129"/>
    <lineage>
        <taxon>Eukaryota</taxon>
        <taxon>Metazoa</taxon>
        <taxon>Ecdysozoa</taxon>
        <taxon>Arthropoda</taxon>
        <taxon>Hexapoda</taxon>
        <taxon>Insecta</taxon>
        <taxon>Pterygota</taxon>
        <taxon>Neoptera</taxon>
        <taxon>Endopterygota</taxon>
        <taxon>Coleoptera</taxon>
        <taxon>Polyphaga</taxon>
        <taxon>Elateriformia</taxon>
        <taxon>Buprestoidea</taxon>
        <taxon>Buprestidae</taxon>
        <taxon>Agrilinae</taxon>
        <taxon>Agrilus</taxon>
    </lineage>
</organism>
<dbReference type="GO" id="GO:0060271">
    <property type="term" value="P:cilium assembly"/>
    <property type="evidence" value="ECO:0007669"/>
    <property type="project" value="TreeGrafter"/>
</dbReference>
<dbReference type="GO" id="GO:0005929">
    <property type="term" value="C:cilium"/>
    <property type="evidence" value="ECO:0007669"/>
    <property type="project" value="TreeGrafter"/>
</dbReference>
<dbReference type="AlphaFoldDB" id="A0A1W4XII8"/>
<keyword evidence="3" id="KW-1185">Reference proteome</keyword>
<dbReference type="GO" id="GO:0005874">
    <property type="term" value="C:microtubule"/>
    <property type="evidence" value="ECO:0007669"/>
    <property type="project" value="TreeGrafter"/>
</dbReference>
<protein>
    <submittedName>
        <fullName evidence="4 5">Histone-lysine N-methyltransferase, H3 lysine-79 specific-like isoform X1</fullName>
    </submittedName>
</protein>
<sequence>MSTFIHKPQSLVERKKQQWAREKGKLILPHIRPSRAYHFSFSSEELSRLRTPWGKEIIQTRSRQLSRASSNSDLYPPNNELNRRPSLPPIHQSPTSSYEEHEKDFGGETSGYGSDNPNHTPEQRKWNEQYANPWGSQSDVKTFWETPDEISKIKDAPGWLKRGLQRNVELIVANSSPSESPEQDYKHDFDHDRPSTGSSGSQTRSFIRGQNIPLDPVEVAEREQKRQRALAHQEAIKLQLEEKERKKKEERERKLNEERMEEVRLEKEREIERERVEREQKALKEKQEKEQKRKEAMKQALELAQKQAEEMRKQKTRTNVILPECSAENPEKCQKPESKEEVEDSKIRKQLKEIDTSFEETEIKKVSQESSNKILDNSIDCAVNNRPGTSAKLIQTPNQHLILQPSLETINSMPFALLMSNGNGGTSLVPIAIPITTFGEEQSPKRTINRVLTPSSYRHRKFRNSSTQTDSSFLLDRRKCNKNRISAQKKRIFSNYESSRRGSRVGTSDSLNLSDRPKWGANRPHTRYLKQSEKDLLYQRRKSRTKRCQSRNYERKDNNYSPHSSDDSETASANVYSNNETIKKRTRALWQKQDNISGLNPLKTEIIPLETHNNQIYYKLPECEKCFCRCHNSNTTTTDILKIDHDTKNNNLNNNNQNLIVNNEITDRLTNTFQNQLHLKEETDSLCTLSVSLSHDNSKESSL</sequence>
<dbReference type="PANTHER" id="PTHR22736">
    <property type="entry name" value="COILED-COIL DOMAIN-CONTAINING PROTEIN 66"/>
    <property type="match status" value="1"/>
</dbReference>
<gene>
    <name evidence="4 5" type="primary">LOC108741775</name>
</gene>
<feature type="compositionally biased region" description="Basic and acidic residues" evidence="1">
    <location>
        <begin position="329"/>
        <end position="346"/>
    </location>
</feature>
<evidence type="ECO:0000313" key="4">
    <source>
        <dbReference type="RefSeq" id="XP_018332189.1"/>
    </source>
</evidence>
<evidence type="ECO:0000256" key="1">
    <source>
        <dbReference type="SAM" id="MobiDB-lite"/>
    </source>
</evidence>
<dbReference type="RefSeq" id="XP_018332189.1">
    <property type="nucleotide sequence ID" value="XM_018476687.2"/>
</dbReference>
<accession>A0A1W4XII8</accession>
<dbReference type="InterPro" id="IPR039183">
    <property type="entry name" value="CCD66"/>
</dbReference>
<dbReference type="KEGG" id="apln:108741775"/>